<protein>
    <submittedName>
        <fullName evidence="1">Uncharacterized protein</fullName>
    </submittedName>
</protein>
<dbReference type="Proteomes" id="UP000637578">
    <property type="component" value="Unassembled WGS sequence"/>
</dbReference>
<comment type="caution">
    <text evidence="1">The sequence shown here is derived from an EMBL/GenBank/DDBJ whole genome shotgun (WGS) entry which is preliminary data.</text>
</comment>
<evidence type="ECO:0000313" key="1">
    <source>
        <dbReference type="EMBL" id="GGM84536.1"/>
    </source>
</evidence>
<organism evidence="1 2">
    <name type="scientific">Longimycelium tulufanense</name>
    <dbReference type="NCBI Taxonomy" id="907463"/>
    <lineage>
        <taxon>Bacteria</taxon>
        <taxon>Bacillati</taxon>
        <taxon>Actinomycetota</taxon>
        <taxon>Actinomycetes</taxon>
        <taxon>Pseudonocardiales</taxon>
        <taxon>Pseudonocardiaceae</taxon>
        <taxon>Longimycelium</taxon>
    </lineage>
</organism>
<reference evidence="1" key="2">
    <citation type="submission" date="2020-09" db="EMBL/GenBank/DDBJ databases">
        <authorList>
            <person name="Sun Q."/>
            <person name="Zhou Y."/>
        </authorList>
    </citation>
    <scope>NUCLEOTIDE SEQUENCE</scope>
    <source>
        <strain evidence="1">CGMCC 4.5737</strain>
    </source>
</reference>
<proteinExistence type="predicted"/>
<dbReference type="RefSeq" id="WP_189062186.1">
    <property type="nucleotide sequence ID" value="NZ_BMMK01000074.1"/>
</dbReference>
<reference evidence="1" key="1">
    <citation type="journal article" date="2014" name="Int. J. Syst. Evol. Microbiol.">
        <title>Complete genome sequence of Corynebacterium casei LMG S-19264T (=DSM 44701T), isolated from a smear-ripened cheese.</title>
        <authorList>
            <consortium name="US DOE Joint Genome Institute (JGI-PGF)"/>
            <person name="Walter F."/>
            <person name="Albersmeier A."/>
            <person name="Kalinowski J."/>
            <person name="Ruckert C."/>
        </authorList>
    </citation>
    <scope>NUCLEOTIDE SEQUENCE</scope>
    <source>
        <strain evidence="1">CGMCC 4.5737</strain>
    </source>
</reference>
<name>A0A8J3CJ73_9PSEU</name>
<gene>
    <name evidence="1" type="ORF">GCM10012275_64060</name>
</gene>
<dbReference type="AlphaFoldDB" id="A0A8J3CJ73"/>
<evidence type="ECO:0000313" key="2">
    <source>
        <dbReference type="Proteomes" id="UP000637578"/>
    </source>
</evidence>
<dbReference type="EMBL" id="BMMK01000074">
    <property type="protein sequence ID" value="GGM84536.1"/>
    <property type="molecule type" value="Genomic_DNA"/>
</dbReference>
<sequence length="175" mass="18291">MSVIHHCLCVGKGAITTSGGLRFDLVAVKDELNGIVIDFVATGDVNIVLAKVERHTQTGLVFFGGVAIGMYTLVDVPCPTSRQEESRWESGTLFLNHCVKITVRPVGDTLPEALGGGSEFSAIAAVAMSGAYAPNPLQEGASGEPAEGSEYFTEINFQQGAPPGTSGDYTATIVK</sequence>
<keyword evidence="2" id="KW-1185">Reference proteome</keyword>
<accession>A0A8J3CJ73</accession>